<name>A0A2M9HBH5_9BIFI</name>
<evidence type="ECO:0000313" key="7">
    <source>
        <dbReference type="Proteomes" id="UP000229095"/>
    </source>
</evidence>
<dbReference type="PANTHER" id="PTHR10587:SF133">
    <property type="entry name" value="CHITIN DEACETYLASE 1-RELATED"/>
    <property type="match status" value="1"/>
</dbReference>
<dbReference type="AlphaFoldDB" id="A0A2M9HBH5"/>
<dbReference type="Pfam" id="PF01522">
    <property type="entry name" value="Polysacc_deac_1"/>
    <property type="match status" value="1"/>
</dbReference>
<keyword evidence="4" id="KW-0812">Transmembrane</keyword>
<sequence length="445" mass="48351">MNNAARDDASIEELDFGGSARGANFDDFLEDDDESPRNGGRAGNGKRRSPGKIAFIIVLVIALLAGSGVGGYWLWENRLRPITVSVNGAVTRTHINVSIDDLMNDNDSFGTKPGNLLSVSNKVLDANGGGKQAVVVNGATVKASDWQNTRLQPDAVVTVTNGKDTVEKHTVKRETIAHKGPSLDSVNLMGGGAIQYVESPGRDGYSEKWTGEISKETVDKGVVKKPEDFKVTTKTPQPKDGKKYIALTFDDGPSEYTAQYQQILKEKGVKATFFNLSEEAANYGEQEKSLAEDGHEIASHSVSHKYLPKLSRDELRNEIGKSFGVIEKNSGQSCRMFRSPYGAFTAQQWLDSYDIISSNVLWTIDTEDWKRPGADKIKSTVLSQAGNGSIVLMHDGGGDRSQDVEALPGIIDGLKAEGFTFVTVSEMIRLDGTFPEWVANNQPAK</sequence>
<feature type="domain" description="NodB homology" evidence="5">
    <location>
        <begin position="243"/>
        <end position="422"/>
    </location>
</feature>
<protein>
    <submittedName>
        <fullName evidence="6">Polysaccharide deacetylase</fullName>
    </submittedName>
</protein>
<evidence type="ECO:0000256" key="2">
    <source>
        <dbReference type="ARBA" id="ARBA00022801"/>
    </source>
</evidence>
<keyword evidence="7" id="KW-1185">Reference proteome</keyword>
<dbReference type="Gene3D" id="3.20.20.370">
    <property type="entry name" value="Glycoside hydrolase/deacetylase"/>
    <property type="match status" value="1"/>
</dbReference>
<dbReference type="InterPro" id="IPR002509">
    <property type="entry name" value="NODB_dom"/>
</dbReference>
<dbReference type="PANTHER" id="PTHR10587">
    <property type="entry name" value="GLYCOSYL TRANSFERASE-RELATED"/>
    <property type="match status" value="1"/>
</dbReference>
<dbReference type="GO" id="GO:0016020">
    <property type="term" value="C:membrane"/>
    <property type="evidence" value="ECO:0007669"/>
    <property type="project" value="TreeGrafter"/>
</dbReference>
<reference evidence="6 7" key="1">
    <citation type="submission" date="2017-10" db="EMBL/GenBank/DDBJ databases">
        <title>Draft genome sequences of strains TRE 1, TRE 9, TRE H and TRI 7, isolated from tamarins, belonging to four potential novel Bifidobacterium species.</title>
        <authorList>
            <person name="Mattarelli P."/>
            <person name="Modesto M."/>
            <person name="Puglisi E."/>
            <person name="Morelli L."/>
            <person name="Spezio C."/>
            <person name="Bonetti A."/>
            <person name="Sandri C."/>
        </authorList>
    </citation>
    <scope>NUCLEOTIDE SEQUENCE [LARGE SCALE GENOMIC DNA]</scope>
    <source>
        <strain evidence="7">TRE1</strain>
    </source>
</reference>
<evidence type="ECO:0000259" key="5">
    <source>
        <dbReference type="PROSITE" id="PS51677"/>
    </source>
</evidence>
<proteinExistence type="predicted"/>
<dbReference type="InterPro" id="IPR011330">
    <property type="entry name" value="Glyco_hydro/deAcase_b/a-brl"/>
</dbReference>
<dbReference type="SUPFAM" id="SSF88713">
    <property type="entry name" value="Glycoside hydrolase/deacetylase"/>
    <property type="match status" value="1"/>
</dbReference>
<keyword evidence="2" id="KW-0378">Hydrolase</keyword>
<organism evidence="6 7">
    <name type="scientific">Bifidobacterium primatium</name>
    <dbReference type="NCBI Taxonomy" id="2045438"/>
    <lineage>
        <taxon>Bacteria</taxon>
        <taxon>Bacillati</taxon>
        <taxon>Actinomycetota</taxon>
        <taxon>Actinomycetes</taxon>
        <taxon>Bifidobacteriales</taxon>
        <taxon>Bifidobacteriaceae</taxon>
        <taxon>Bifidobacterium</taxon>
    </lineage>
</organism>
<dbReference type="RefSeq" id="WP_100510308.1">
    <property type="nucleotide sequence ID" value="NZ_PEBI01000001.1"/>
</dbReference>
<keyword evidence="4" id="KW-1133">Transmembrane helix</keyword>
<evidence type="ECO:0000256" key="1">
    <source>
        <dbReference type="ARBA" id="ARBA00022723"/>
    </source>
</evidence>
<dbReference type="InterPro" id="IPR050248">
    <property type="entry name" value="Polysacc_deacetylase_ArnD"/>
</dbReference>
<keyword evidence="1" id="KW-0479">Metal-binding</keyword>
<accession>A0A2M9HBH5</accession>
<dbReference type="OrthoDB" id="9763050at2"/>
<keyword evidence="4" id="KW-0472">Membrane</keyword>
<dbReference type="GO" id="GO:0016810">
    <property type="term" value="F:hydrolase activity, acting on carbon-nitrogen (but not peptide) bonds"/>
    <property type="evidence" value="ECO:0007669"/>
    <property type="project" value="InterPro"/>
</dbReference>
<dbReference type="GO" id="GO:0005975">
    <property type="term" value="P:carbohydrate metabolic process"/>
    <property type="evidence" value="ECO:0007669"/>
    <property type="project" value="InterPro"/>
</dbReference>
<dbReference type="GO" id="GO:0046872">
    <property type="term" value="F:metal ion binding"/>
    <property type="evidence" value="ECO:0007669"/>
    <property type="project" value="UniProtKB-KW"/>
</dbReference>
<dbReference type="CDD" id="cd10917">
    <property type="entry name" value="CE4_NodB_like_6s_7s"/>
    <property type="match status" value="1"/>
</dbReference>
<dbReference type="EMBL" id="PEBI01000001">
    <property type="protein sequence ID" value="PJM74165.1"/>
    <property type="molecule type" value="Genomic_DNA"/>
</dbReference>
<gene>
    <name evidence="6" type="ORF">CS006_03270</name>
</gene>
<dbReference type="PROSITE" id="PS51677">
    <property type="entry name" value="NODB"/>
    <property type="match status" value="1"/>
</dbReference>
<feature type="transmembrane region" description="Helical" evidence="4">
    <location>
        <begin position="53"/>
        <end position="75"/>
    </location>
</feature>
<evidence type="ECO:0000313" key="6">
    <source>
        <dbReference type="EMBL" id="PJM74165.1"/>
    </source>
</evidence>
<evidence type="ECO:0000256" key="3">
    <source>
        <dbReference type="SAM" id="MobiDB-lite"/>
    </source>
</evidence>
<comment type="caution">
    <text evidence="6">The sequence shown here is derived from an EMBL/GenBank/DDBJ whole genome shotgun (WGS) entry which is preliminary data.</text>
</comment>
<dbReference type="Proteomes" id="UP000229095">
    <property type="component" value="Unassembled WGS sequence"/>
</dbReference>
<feature type="region of interest" description="Disordered" evidence="3">
    <location>
        <begin position="1"/>
        <end position="47"/>
    </location>
</feature>
<evidence type="ECO:0000256" key="4">
    <source>
        <dbReference type="SAM" id="Phobius"/>
    </source>
</evidence>